<proteinExistence type="predicted"/>
<dbReference type="EMBL" id="CAVNYO010000421">
    <property type="protein sequence ID" value="CAK5278211.1"/>
    <property type="molecule type" value="Genomic_DNA"/>
</dbReference>
<evidence type="ECO:0000313" key="3">
    <source>
        <dbReference type="EMBL" id="CAK5278211.1"/>
    </source>
</evidence>
<reference evidence="3" key="1">
    <citation type="submission" date="2023-11" db="EMBL/GenBank/DDBJ databases">
        <authorList>
            <person name="De Vega J J."/>
            <person name="De Vega J J."/>
        </authorList>
    </citation>
    <scope>NUCLEOTIDE SEQUENCE</scope>
</reference>
<dbReference type="Proteomes" id="UP001295794">
    <property type="component" value="Unassembled WGS sequence"/>
</dbReference>
<protein>
    <submittedName>
        <fullName evidence="3">Uncharacterized protein</fullName>
    </submittedName>
</protein>
<dbReference type="AlphaFoldDB" id="A0AAD2HLJ9"/>
<feature type="region of interest" description="Disordered" evidence="1">
    <location>
        <begin position="78"/>
        <end position="111"/>
    </location>
</feature>
<organism evidence="3 4">
    <name type="scientific">Mycena citricolor</name>
    <dbReference type="NCBI Taxonomy" id="2018698"/>
    <lineage>
        <taxon>Eukaryota</taxon>
        <taxon>Fungi</taxon>
        <taxon>Dikarya</taxon>
        <taxon>Basidiomycota</taxon>
        <taxon>Agaricomycotina</taxon>
        <taxon>Agaricomycetes</taxon>
        <taxon>Agaricomycetidae</taxon>
        <taxon>Agaricales</taxon>
        <taxon>Marasmiineae</taxon>
        <taxon>Mycenaceae</taxon>
        <taxon>Mycena</taxon>
    </lineage>
</organism>
<feature type="compositionally biased region" description="Polar residues" evidence="1">
    <location>
        <begin position="96"/>
        <end position="106"/>
    </location>
</feature>
<keyword evidence="4" id="KW-1185">Reference proteome</keyword>
<accession>A0AAD2HLJ9</accession>
<gene>
    <name evidence="2" type="ORF">MYCIT1_LOCUS2688</name>
    <name evidence="3" type="ORF">MYCIT1_LOCUS27502</name>
</gene>
<evidence type="ECO:0000313" key="4">
    <source>
        <dbReference type="Proteomes" id="UP001295794"/>
    </source>
</evidence>
<name>A0AAD2HLJ9_9AGAR</name>
<feature type="compositionally biased region" description="Polar residues" evidence="1">
    <location>
        <begin position="140"/>
        <end position="153"/>
    </location>
</feature>
<evidence type="ECO:0000313" key="2">
    <source>
        <dbReference type="EMBL" id="CAK5263299.1"/>
    </source>
</evidence>
<comment type="caution">
    <text evidence="3">The sequence shown here is derived from an EMBL/GenBank/DDBJ whole genome shotgun (WGS) entry which is preliminary data.</text>
</comment>
<evidence type="ECO:0000256" key="1">
    <source>
        <dbReference type="SAM" id="MobiDB-lite"/>
    </source>
</evidence>
<dbReference type="EMBL" id="CAVNYO010000038">
    <property type="protein sequence ID" value="CAK5263299.1"/>
    <property type="molecule type" value="Genomic_DNA"/>
</dbReference>
<feature type="region of interest" description="Disordered" evidence="1">
    <location>
        <begin position="123"/>
        <end position="156"/>
    </location>
</feature>
<sequence>MADLTVLVSPIPLYAHQKAASSSVTSLVSSIVRSSSPSPLATRRNRAPSPIMVTLESAPLPDESAARREQMRRDIALLSPPMNTWKSPQNRHRPQRSQSAPPTQTSFRREEVEIRRTGSPVDDAIFRPQQFPPGLIPDTSRINGIGSRQTPRRSVTAGHGGYAYVAEGGMTMRGGELVRPPPPLLRPSPFWRRAHRSALTPPAYAPASHLVRRSTFIAAGLPLDAPGHDARALCVESRLTGEDGVRSGAKRVIEVPGSEWMGLGV</sequence>